<dbReference type="InParanoid" id="Q0V4J3"/>
<protein>
    <submittedName>
        <fullName evidence="1">Uncharacterized protein</fullName>
    </submittedName>
</protein>
<organism evidence="1 2">
    <name type="scientific">Phaeosphaeria nodorum (strain SN15 / ATCC MYA-4574 / FGSC 10173)</name>
    <name type="common">Glume blotch fungus</name>
    <name type="synonym">Parastagonospora nodorum</name>
    <dbReference type="NCBI Taxonomy" id="321614"/>
    <lineage>
        <taxon>Eukaryota</taxon>
        <taxon>Fungi</taxon>
        <taxon>Dikarya</taxon>
        <taxon>Ascomycota</taxon>
        <taxon>Pezizomycotina</taxon>
        <taxon>Dothideomycetes</taxon>
        <taxon>Pleosporomycetidae</taxon>
        <taxon>Pleosporales</taxon>
        <taxon>Pleosporineae</taxon>
        <taxon>Phaeosphaeriaceae</taxon>
        <taxon>Parastagonospora</taxon>
    </lineage>
</organism>
<dbReference type="EMBL" id="CH445325">
    <property type="protein sequence ID" value="EAT92566.1"/>
    <property type="molecule type" value="Genomic_DNA"/>
</dbReference>
<sequence length="76" mass="8837">MPICVHVPELPGEVFRLIRYPIAELHPVRQIEWKWIMSSFPTHVPELQLSLLVLSDTCLRPSARLFECLDLTPPLF</sequence>
<evidence type="ECO:0000313" key="2">
    <source>
        <dbReference type="Proteomes" id="UP000001055"/>
    </source>
</evidence>
<dbReference type="KEGG" id="pno:SNOG_01071"/>
<proteinExistence type="predicted"/>
<accession>Q0V4J3</accession>
<dbReference type="GeneID" id="5968571"/>
<dbReference type="RefSeq" id="XP_001791730.1">
    <property type="nucleotide sequence ID" value="XM_001791678.1"/>
</dbReference>
<evidence type="ECO:0000313" key="1">
    <source>
        <dbReference type="EMBL" id="EAT92566.1"/>
    </source>
</evidence>
<dbReference type="Proteomes" id="UP000001055">
    <property type="component" value="Unassembled WGS sequence"/>
</dbReference>
<reference evidence="2" key="1">
    <citation type="journal article" date="2007" name="Plant Cell">
        <title>Dothideomycete-plant interactions illuminated by genome sequencing and EST analysis of the wheat pathogen Stagonospora nodorum.</title>
        <authorList>
            <person name="Hane J.K."/>
            <person name="Lowe R.G."/>
            <person name="Solomon P.S."/>
            <person name="Tan K.C."/>
            <person name="Schoch C.L."/>
            <person name="Spatafora J.W."/>
            <person name="Crous P.W."/>
            <person name="Kodira C."/>
            <person name="Birren B.W."/>
            <person name="Galagan J.E."/>
            <person name="Torriani S.F."/>
            <person name="McDonald B.A."/>
            <person name="Oliver R.P."/>
        </authorList>
    </citation>
    <scope>NUCLEOTIDE SEQUENCE [LARGE SCALE GENOMIC DNA]</scope>
    <source>
        <strain evidence="2">SN15 / ATCC MYA-4574 / FGSC 10173</strain>
    </source>
</reference>
<name>Q0V4J3_PHANO</name>
<gene>
    <name evidence="1" type="ORF">SNOG_01071</name>
</gene>
<dbReference type="AlphaFoldDB" id="Q0V4J3"/>